<protein>
    <recommendedName>
        <fullName evidence="4">Lipoprotein</fullName>
    </recommendedName>
</protein>
<evidence type="ECO:0000313" key="2">
    <source>
        <dbReference type="EMBL" id="GGF25382.1"/>
    </source>
</evidence>
<keyword evidence="1" id="KW-0732">Signal</keyword>
<reference evidence="3" key="1">
    <citation type="journal article" date="2019" name="Int. J. Syst. Evol. Microbiol.">
        <title>The Global Catalogue of Microorganisms (GCM) 10K type strain sequencing project: providing services to taxonomists for standard genome sequencing and annotation.</title>
        <authorList>
            <consortium name="The Broad Institute Genomics Platform"/>
            <consortium name="The Broad Institute Genome Sequencing Center for Infectious Disease"/>
            <person name="Wu L."/>
            <person name="Ma J."/>
        </authorList>
    </citation>
    <scope>NUCLEOTIDE SEQUENCE [LARGE SCALE GENOMIC DNA]</scope>
    <source>
        <strain evidence="3">CGMCC 1.15407</strain>
    </source>
</reference>
<evidence type="ECO:0000256" key="1">
    <source>
        <dbReference type="SAM" id="SignalP"/>
    </source>
</evidence>
<keyword evidence="3" id="KW-1185">Reference proteome</keyword>
<dbReference type="PROSITE" id="PS51257">
    <property type="entry name" value="PROKAR_LIPOPROTEIN"/>
    <property type="match status" value="1"/>
</dbReference>
<feature type="chain" id="PRO_5046729171" description="Lipoprotein" evidence="1">
    <location>
        <begin position="22"/>
        <end position="413"/>
    </location>
</feature>
<dbReference type="RefSeq" id="WP_137404456.1">
    <property type="nucleotide sequence ID" value="NZ_BMIU01000004.1"/>
</dbReference>
<name>A0ABQ1UUG5_9BACT</name>
<dbReference type="EMBL" id="BMIU01000004">
    <property type="protein sequence ID" value="GGF25382.1"/>
    <property type="molecule type" value="Genomic_DNA"/>
</dbReference>
<organism evidence="2 3">
    <name type="scientific">Echinicola rosea</name>
    <dbReference type="NCBI Taxonomy" id="1807691"/>
    <lineage>
        <taxon>Bacteria</taxon>
        <taxon>Pseudomonadati</taxon>
        <taxon>Bacteroidota</taxon>
        <taxon>Cytophagia</taxon>
        <taxon>Cytophagales</taxon>
        <taxon>Cyclobacteriaceae</taxon>
        <taxon>Echinicola</taxon>
    </lineage>
</organism>
<comment type="caution">
    <text evidence="2">The sequence shown here is derived from an EMBL/GenBank/DDBJ whole genome shotgun (WGS) entry which is preliminary data.</text>
</comment>
<dbReference type="Pfam" id="PF20583">
    <property type="entry name" value="DUF6786"/>
    <property type="match status" value="1"/>
</dbReference>
<evidence type="ECO:0000313" key="3">
    <source>
        <dbReference type="Proteomes" id="UP000647339"/>
    </source>
</evidence>
<dbReference type="Proteomes" id="UP000647339">
    <property type="component" value="Unassembled WGS sequence"/>
</dbReference>
<evidence type="ECO:0008006" key="4">
    <source>
        <dbReference type="Google" id="ProtNLM"/>
    </source>
</evidence>
<accession>A0ABQ1UUG5</accession>
<sequence length="413" mass="45668">MTLFKVLFGAGFLLMAMSSCNSEKEKKQTTQPKAPNKGTLGFDQAFLEDWDSDLITLHGEGGEAMVLVSAKYQGKVFTSSAEGPQGRSYGWVNYDAFDGPVDKHMNAYGGENRFWLGPEGGPYSLYFAPDKEMVFENWFTPASIDTESWNIVNKDQTSVALSKETQLQNYQGHQLDIKIDRKISLLSQEEIGELADESLRDTNVKAVGYLTENNIKNVGDTAWTAETGAPCIWILDMFRPSPATTVVIPYDQSAKSKVATTDYFGEISEDRILHKDGVLYFKADGKSRGKLGLAPDRATEVAGSYDAENSVLTITRFDLDKEGIYLNQEWKPDVDALKGDAVNAYNDGPLEDGSQMGPFYEIESVSPAAFLAPGERLGHRHWVYHFSGEEAGLDRIAKKVLGVDLETIKTAIE</sequence>
<dbReference type="InterPro" id="IPR046713">
    <property type="entry name" value="DUF6786"/>
</dbReference>
<feature type="signal peptide" evidence="1">
    <location>
        <begin position="1"/>
        <end position="21"/>
    </location>
</feature>
<proteinExistence type="predicted"/>
<gene>
    <name evidence="2" type="ORF">GCM10011339_11860</name>
</gene>